<evidence type="ECO:0000259" key="1">
    <source>
        <dbReference type="PROSITE" id="PS51371"/>
    </source>
</evidence>
<dbReference type="AlphaFoldDB" id="A0A3B1DQ99"/>
<dbReference type="SUPFAM" id="SSF54631">
    <property type="entry name" value="CBS-domain pair"/>
    <property type="match status" value="1"/>
</dbReference>
<dbReference type="EMBL" id="UOGI01000220">
    <property type="protein sequence ID" value="VAX33915.1"/>
    <property type="molecule type" value="Genomic_DNA"/>
</dbReference>
<dbReference type="InterPro" id="IPR000644">
    <property type="entry name" value="CBS_dom"/>
</dbReference>
<reference evidence="2" key="1">
    <citation type="submission" date="2018-06" db="EMBL/GenBank/DDBJ databases">
        <authorList>
            <person name="Zhirakovskaya E."/>
        </authorList>
    </citation>
    <scope>NUCLEOTIDE SEQUENCE</scope>
</reference>
<accession>A0A3B1DQ99</accession>
<dbReference type="InterPro" id="IPR046342">
    <property type="entry name" value="CBS_dom_sf"/>
</dbReference>
<dbReference type="Pfam" id="PF00571">
    <property type="entry name" value="CBS"/>
    <property type="match status" value="1"/>
</dbReference>
<sequence>MATIMTEKKIHLLPVLKEGKLVGIVGKKDVIRAIAGETKT</sequence>
<proteinExistence type="predicted"/>
<feature type="domain" description="CBS" evidence="1">
    <location>
        <begin position="1"/>
        <end position="40"/>
    </location>
</feature>
<name>A0A3B1DQ99_9ZZZZ</name>
<dbReference type="PROSITE" id="PS51371">
    <property type="entry name" value="CBS"/>
    <property type="match status" value="1"/>
</dbReference>
<dbReference type="Gene3D" id="3.10.580.10">
    <property type="entry name" value="CBS-domain"/>
    <property type="match status" value="1"/>
</dbReference>
<organism evidence="2">
    <name type="scientific">hydrothermal vent metagenome</name>
    <dbReference type="NCBI Taxonomy" id="652676"/>
    <lineage>
        <taxon>unclassified sequences</taxon>
        <taxon>metagenomes</taxon>
        <taxon>ecological metagenomes</taxon>
    </lineage>
</organism>
<protein>
    <recommendedName>
        <fullName evidence="1">CBS domain-containing protein</fullName>
    </recommendedName>
</protein>
<gene>
    <name evidence="2" type="ORF">MNBD_NITROSPIRAE03-521</name>
</gene>
<evidence type="ECO:0000313" key="2">
    <source>
        <dbReference type="EMBL" id="VAX33915.1"/>
    </source>
</evidence>